<dbReference type="InterPro" id="IPR003591">
    <property type="entry name" value="Leu-rich_rpt_typical-subtyp"/>
</dbReference>
<keyword evidence="5" id="KW-1185">Reference proteome</keyword>
<accession>A0A9N9RI86</accession>
<dbReference type="InterPro" id="IPR050333">
    <property type="entry name" value="SLRP"/>
</dbReference>
<keyword evidence="3" id="KW-0732">Signal</keyword>
<dbReference type="PROSITE" id="PS51450">
    <property type="entry name" value="LRR"/>
    <property type="match status" value="1"/>
</dbReference>
<feature type="chain" id="PRO_5040385781" evidence="3">
    <location>
        <begin position="21"/>
        <end position="331"/>
    </location>
</feature>
<dbReference type="OrthoDB" id="676979at2759"/>
<dbReference type="InterPro" id="IPR001611">
    <property type="entry name" value="Leu-rich_rpt"/>
</dbReference>
<protein>
    <submittedName>
        <fullName evidence="4">Uncharacterized protein</fullName>
    </submittedName>
</protein>
<dbReference type="InterPro" id="IPR026906">
    <property type="entry name" value="LRR_5"/>
</dbReference>
<evidence type="ECO:0000313" key="4">
    <source>
        <dbReference type="EMBL" id="CAG9798496.1"/>
    </source>
</evidence>
<organism evidence="4 5">
    <name type="scientific">Chironomus riparius</name>
    <dbReference type="NCBI Taxonomy" id="315576"/>
    <lineage>
        <taxon>Eukaryota</taxon>
        <taxon>Metazoa</taxon>
        <taxon>Ecdysozoa</taxon>
        <taxon>Arthropoda</taxon>
        <taxon>Hexapoda</taxon>
        <taxon>Insecta</taxon>
        <taxon>Pterygota</taxon>
        <taxon>Neoptera</taxon>
        <taxon>Endopterygota</taxon>
        <taxon>Diptera</taxon>
        <taxon>Nematocera</taxon>
        <taxon>Chironomoidea</taxon>
        <taxon>Chironomidae</taxon>
        <taxon>Chironominae</taxon>
        <taxon>Chironomus</taxon>
    </lineage>
</organism>
<dbReference type="SMART" id="SM00369">
    <property type="entry name" value="LRR_TYP"/>
    <property type="match status" value="6"/>
</dbReference>
<sequence>MVSKVFWILTIFVNFSAIFGQDEFIDCEYFVSLSNEYTCWLAIYNPNGLDNFTDVTGTHLPEKSDDDVQFISIRMIPITPIFPSIICEKFKNLNTLNIHSAGLQTIDDKAFENCKNITILDIYANNMLNRIDENSFIENLELKKLQIKVTNLSSLPENIFKNQHKLENLWLSVNKFIDLPKNIFKPLKNLRTIALNSNLLTTLNPKLLEPLENLEYLNLDDNQFEELPANIFNSFTNLKEIGLNQNKFKVIHSDWFGILPNLQSMYLYTNQIIAIDEKLLDNTGLNELYVLRNVCADKNVHDYSDSKELLRSEFKQCFENYENLFPSKSDD</sequence>
<dbReference type="Gene3D" id="3.80.10.10">
    <property type="entry name" value="Ribonuclease Inhibitor"/>
    <property type="match status" value="1"/>
</dbReference>
<dbReference type="EMBL" id="OU895877">
    <property type="protein sequence ID" value="CAG9798496.1"/>
    <property type="molecule type" value="Genomic_DNA"/>
</dbReference>
<reference evidence="4" key="1">
    <citation type="submission" date="2022-01" db="EMBL/GenBank/DDBJ databases">
        <authorList>
            <person name="King R."/>
        </authorList>
    </citation>
    <scope>NUCLEOTIDE SEQUENCE</scope>
</reference>
<dbReference type="SUPFAM" id="SSF52058">
    <property type="entry name" value="L domain-like"/>
    <property type="match status" value="1"/>
</dbReference>
<name>A0A9N9RI86_9DIPT</name>
<evidence type="ECO:0000256" key="3">
    <source>
        <dbReference type="SAM" id="SignalP"/>
    </source>
</evidence>
<dbReference type="Pfam" id="PF13306">
    <property type="entry name" value="LRR_5"/>
    <property type="match status" value="1"/>
</dbReference>
<dbReference type="PANTHER" id="PTHR45712">
    <property type="entry name" value="AGAP008170-PA"/>
    <property type="match status" value="1"/>
</dbReference>
<keyword evidence="2" id="KW-0677">Repeat</keyword>
<evidence type="ECO:0000256" key="1">
    <source>
        <dbReference type="ARBA" id="ARBA00022614"/>
    </source>
</evidence>
<dbReference type="Proteomes" id="UP001153620">
    <property type="component" value="Chromosome 1"/>
</dbReference>
<gene>
    <name evidence="4" type="ORF">CHIRRI_LOCUS1478</name>
</gene>
<evidence type="ECO:0000313" key="5">
    <source>
        <dbReference type="Proteomes" id="UP001153620"/>
    </source>
</evidence>
<dbReference type="AlphaFoldDB" id="A0A9N9RI86"/>
<proteinExistence type="predicted"/>
<dbReference type="Pfam" id="PF13855">
    <property type="entry name" value="LRR_8"/>
    <property type="match status" value="1"/>
</dbReference>
<keyword evidence="1" id="KW-0433">Leucine-rich repeat</keyword>
<feature type="signal peptide" evidence="3">
    <location>
        <begin position="1"/>
        <end position="20"/>
    </location>
</feature>
<reference evidence="4" key="2">
    <citation type="submission" date="2022-10" db="EMBL/GenBank/DDBJ databases">
        <authorList>
            <consortium name="ENA_rothamsted_submissions"/>
            <consortium name="culmorum"/>
            <person name="King R."/>
        </authorList>
    </citation>
    <scope>NUCLEOTIDE SEQUENCE</scope>
</reference>
<dbReference type="PANTHER" id="PTHR45712:SF22">
    <property type="entry name" value="INSULIN-LIKE GROWTH FACTOR-BINDING PROTEIN COMPLEX ACID LABILE SUBUNIT"/>
    <property type="match status" value="1"/>
</dbReference>
<evidence type="ECO:0000256" key="2">
    <source>
        <dbReference type="ARBA" id="ARBA00022737"/>
    </source>
</evidence>
<dbReference type="InterPro" id="IPR032675">
    <property type="entry name" value="LRR_dom_sf"/>
</dbReference>